<protein>
    <recommendedName>
        <fullName evidence="3">Insulin-like 3</fullName>
    </recommendedName>
    <alternativeName>
        <fullName evidence="10">Leydig insulin-like peptide</fullName>
    </alternativeName>
    <alternativeName>
        <fullName evidence="9">Relaxin-like factor</fullName>
    </alternativeName>
</protein>
<evidence type="ECO:0000256" key="8">
    <source>
        <dbReference type="ARBA" id="ARBA00025288"/>
    </source>
</evidence>
<evidence type="ECO:0000256" key="4">
    <source>
        <dbReference type="ARBA" id="ARBA00022525"/>
    </source>
</evidence>
<dbReference type="InterPro" id="IPR036438">
    <property type="entry name" value="Insulin-like_sf"/>
</dbReference>
<sequence>MPRVLSLCALVLSVVLIAVLSGTAAQGSSGPMCGRLLVRRFQRLCMDLRRRRSVDDTDQSLMSRLTPHLALSTHWENAVAETEPERGLQLKNKRDPDSDTPATDIFDVCCERGCSTEELVIYCGIWHGGAF</sequence>
<evidence type="ECO:0000256" key="5">
    <source>
        <dbReference type="ARBA" id="ARBA00022685"/>
    </source>
</evidence>
<dbReference type="Gene3D" id="1.10.100.10">
    <property type="entry name" value="Insulin-like"/>
    <property type="match status" value="1"/>
</dbReference>
<dbReference type="InterPro" id="IPR022353">
    <property type="entry name" value="Insulin_CS"/>
</dbReference>
<evidence type="ECO:0000256" key="9">
    <source>
        <dbReference type="ARBA" id="ARBA00032209"/>
    </source>
</evidence>
<accession>C3ZE99</accession>
<feature type="domain" description="Insulin-like" evidence="13">
    <location>
        <begin position="30"/>
        <end position="123"/>
    </location>
</feature>
<keyword evidence="7" id="KW-1015">Disulfide bond</keyword>
<evidence type="ECO:0000256" key="2">
    <source>
        <dbReference type="ARBA" id="ARBA00009034"/>
    </source>
</evidence>
<organism>
    <name type="scientific">Branchiostoma floridae</name>
    <name type="common">Florida lancelet</name>
    <name type="synonym">Amphioxus</name>
    <dbReference type="NCBI Taxonomy" id="7739"/>
    <lineage>
        <taxon>Eukaryota</taxon>
        <taxon>Metazoa</taxon>
        <taxon>Chordata</taxon>
        <taxon>Cephalochordata</taxon>
        <taxon>Leptocardii</taxon>
        <taxon>Amphioxiformes</taxon>
        <taxon>Branchiostomatidae</taxon>
        <taxon>Branchiostoma</taxon>
    </lineage>
</organism>
<feature type="signal peptide" evidence="12">
    <location>
        <begin position="1"/>
        <end position="25"/>
    </location>
</feature>
<evidence type="ECO:0000256" key="12">
    <source>
        <dbReference type="SAM" id="SignalP"/>
    </source>
</evidence>
<evidence type="ECO:0000256" key="10">
    <source>
        <dbReference type="ARBA" id="ARBA00032881"/>
    </source>
</evidence>
<gene>
    <name evidence="14" type="ORF">BRAFLDRAFT_74371</name>
</gene>
<dbReference type="Pfam" id="PF00049">
    <property type="entry name" value="Insulin"/>
    <property type="match status" value="1"/>
</dbReference>
<keyword evidence="4 11" id="KW-0964">Secreted</keyword>
<dbReference type="InterPro" id="IPR043387">
    <property type="entry name" value="INSL3/INSL4"/>
</dbReference>
<dbReference type="PANTHER" id="PTHR10423">
    <property type="entry name" value="INSULIN-LIKE 3"/>
    <property type="match status" value="1"/>
</dbReference>
<keyword evidence="6 12" id="KW-0732">Signal</keyword>
<dbReference type="PANTHER" id="PTHR10423:SF3">
    <property type="entry name" value="INSULIN-LIKE 3"/>
    <property type="match status" value="1"/>
</dbReference>
<dbReference type="AlphaFoldDB" id="C3ZE99"/>
<evidence type="ECO:0000256" key="3">
    <source>
        <dbReference type="ARBA" id="ARBA00014427"/>
    </source>
</evidence>
<comment type="function">
    <text evidence="8">Seems to play a role in testicular function. May be a trophic hormone with a role in testicular descent in fetal life. Is a ligand for LGR8 receptor.</text>
</comment>
<dbReference type="SUPFAM" id="SSF56994">
    <property type="entry name" value="Insulin-like"/>
    <property type="match status" value="1"/>
</dbReference>
<keyword evidence="5" id="KW-0165">Cleavage on pair of basic residues</keyword>
<dbReference type="InParanoid" id="C3ZE99"/>
<dbReference type="SMART" id="SM00078">
    <property type="entry name" value="IlGF"/>
    <property type="match status" value="1"/>
</dbReference>
<feature type="chain" id="PRO_5002936285" description="Insulin-like 3" evidence="12">
    <location>
        <begin position="26"/>
        <end position="131"/>
    </location>
</feature>
<dbReference type="STRING" id="7739.C3ZE99"/>
<reference evidence="14" key="1">
    <citation type="journal article" date="2008" name="Nature">
        <title>The amphioxus genome and the evolution of the chordate karyotype.</title>
        <authorList>
            <consortium name="US DOE Joint Genome Institute (JGI-PGF)"/>
            <person name="Putnam N.H."/>
            <person name="Butts T."/>
            <person name="Ferrier D.E.K."/>
            <person name="Furlong R.F."/>
            <person name="Hellsten U."/>
            <person name="Kawashima T."/>
            <person name="Robinson-Rechavi M."/>
            <person name="Shoguchi E."/>
            <person name="Terry A."/>
            <person name="Yu J.-K."/>
            <person name="Benito-Gutierrez E.L."/>
            <person name="Dubchak I."/>
            <person name="Garcia-Fernandez J."/>
            <person name="Gibson-Brown J.J."/>
            <person name="Grigoriev I.V."/>
            <person name="Horton A.C."/>
            <person name="de Jong P.J."/>
            <person name="Jurka J."/>
            <person name="Kapitonov V.V."/>
            <person name="Kohara Y."/>
            <person name="Kuroki Y."/>
            <person name="Lindquist E."/>
            <person name="Lucas S."/>
            <person name="Osoegawa K."/>
            <person name="Pennacchio L.A."/>
            <person name="Salamov A.A."/>
            <person name="Satou Y."/>
            <person name="Sauka-Spengler T."/>
            <person name="Schmutz J."/>
            <person name="Shin-I T."/>
            <person name="Toyoda A."/>
            <person name="Bronner-Fraser M."/>
            <person name="Fujiyama A."/>
            <person name="Holland L.Z."/>
            <person name="Holland P.W.H."/>
            <person name="Satoh N."/>
            <person name="Rokhsar D.S."/>
        </authorList>
    </citation>
    <scope>NUCLEOTIDE SEQUENCE [LARGE SCALE GENOMIC DNA]</scope>
    <source>
        <strain evidence="14">S238N-H82</strain>
        <tissue evidence="14">Testes</tissue>
    </source>
</reference>
<evidence type="ECO:0000313" key="14">
    <source>
        <dbReference type="EMBL" id="EEN49055.1"/>
    </source>
</evidence>
<comment type="similarity">
    <text evidence="2 11">Belongs to the insulin family.</text>
</comment>
<comment type="subcellular location">
    <subcellularLocation>
        <location evidence="1 11">Secreted</location>
    </subcellularLocation>
</comment>
<dbReference type="GO" id="GO:0005179">
    <property type="term" value="F:hormone activity"/>
    <property type="evidence" value="ECO:0007669"/>
    <property type="project" value="InterPro"/>
</dbReference>
<evidence type="ECO:0000259" key="13">
    <source>
        <dbReference type="SMART" id="SM00078"/>
    </source>
</evidence>
<proteinExistence type="inferred from homology"/>
<evidence type="ECO:0000256" key="1">
    <source>
        <dbReference type="ARBA" id="ARBA00004613"/>
    </source>
</evidence>
<dbReference type="PROSITE" id="PS00262">
    <property type="entry name" value="INSULIN"/>
    <property type="match status" value="1"/>
</dbReference>
<dbReference type="EMBL" id="GG666612">
    <property type="protein sequence ID" value="EEN49055.1"/>
    <property type="molecule type" value="Genomic_DNA"/>
</dbReference>
<evidence type="ECO:0000256" key="11">
    <source>
        <dbReference type="RuleBase" id="RU000406"/>
    </source>
</evidence>
<evidence type="ECO:0000256" key="7">
    <source>
        <dbReference type="ARBA" id="ARBA00023157"/>
    </source>
</evidence>
<evidence type="ECO:0000256" key="6">
    <source>
        <dbReference type="ARBA" id="ARBA00022729"/>
    </source>
</evidence>
<dbReference type="InterPro" id="IPR016179">
    <property type="entry name" value="Insulin-like"/>
</dbReference>
<name>C3ZE99_BRAFL</name>
<dbReference type="GO" id="GO:0005576">
    <property type="term" value="C:extracellular region"/>
    <property type="evidence" value="ECO:0007669"/>
    <property type="project" value="UniProtKB-SubCell"/>
</dbReference>